<dbReference type="Proteomes" id="UP000694390">
    <property type="component" value="Unassembled WGS sequence"/>
</dbReference>
<keyword evidence="2" id="KW-1185">Reference proteome</keyword>
<dbReference type="AlphaFoldDB" id="A0A8C4VHP7"/>
<organism evidence="1 2">
    <name type="scientific">Gopherus evgoodei</name>
    <name type="common">Goodes thornscrub tortoise</name>
    <dbReference type="NCBI Taxonomy" id="1825980"/>
    <lineage>
        <taxon>Eukaryota</taxon>
        <taxon>Metazoa</taxon>
        <taxon>Chordata</taxon>
        <taxon>Craniata</taxon>
        <taxon>Vertebrata</taxon>
        <taxon>Euteleostomi</taxon>
        <taxon>Archelosauria</taxon>
        <taxon>Testudinata</taxon>
        <taxon>Testudines</taxon>
        <taxon>Cryptodira</taxon>
        <taxon>Durocryptodira</taxon>
        <taxon>Testudinoidea</taxon>
        <taxon>Testudinidae</taxon>
        <taxon>Gopherus</taxon>
    </lineage>
</organism>
<proteinExistence type="predicted"/>
<dbReference type="Ensembl" id="ENSGEVT00005001120.1">
    <property type="protein sequence ID" value="ENSGEVP00005001051.1"/>
    <property type="gene ID" value="ENSGEVG00005000826.1"/>
</dbReference>
<dbReference type="GeneTree" id="ENSGT00990000205100"/>
<protein>
    <submittedName>
        <fullName evidence="1">Uncharacterized protein</fullName>
    </submittedName>
</protein>
<name>A0A8C4VHP7_9SAUR</name>
<sequence>SGYQLVVLISNSHDWALCLQVDNQALQDQIVQLIEDTLLAVPFPKQDPAIPMPERFNGNYRWFWGFMNQCRLLFLILLTGDALDWAFPLLEGRSPVLSNWEAFLCSISTIFDDPHQRLNSQRYHEETQARVRYSCLLCS</sequence>
<accession>A0A8C4VHP7</accession>
<reference evidence="1" key="1">
    <citation type="submission" date="2025-08" db="UniProtKB">
        <authorList>
            <consortium name="Ensembl"/>
        </authorList>
    </citation>
    <scope>IDENTIFICATION</scope>
</reference>
<dbReference type="OrthoDB" id="9827795at2759"/>
<reference evidence="1" key="2">
    <citation type="submission" date="2025-09" db="UniProtKB">
        <authorList>
            <consortium name="Ensembl"/>
        </authorList>
    </citation>
    <scope>IDENTIFICATION</scope>
</reference>
<evidence type="ECO:0000313" key="2">
    <source>
        <dbReference type="Proteomes" id="UP000694390"/>
    </source>
</evidence>
<evidence type="ECO:0000313" key="1">
    <source>
        <dbReference type="Ensembl" id="ENSGEVP00005001051.1"/>
    </source>
</evidence>